<dbReference type="PANTHER" id="PTHR44688:SF16">
    <property type="entry name" value="DNA-BINDING TRANSCRIPTIONAL ACTIVATOR DEVR_DOSR"/>
    <property type="match status" value="1"/>
</dbReference>
<protein>
    <submittedName>
        <fullName evidence="6">Regulatory LuxR family protein</fullName>
    </submittedName>
</protein>
<dbReference type="GO" id="GO:0003677">
    <property type="term" value="F:DNA binding"/>
    <property type="evidence" value="ECO:0007669"/>
    <property type="project" value="UniProtKB-KW"/>
</dbReference>
<reference evidence="6 7" key="1">
    <citation type="submission" date="2018-03" db="EMBL/GenBank/DDBJ databases">
        <title>Genomic Encyclopedia of Archaeal and Bacterial Type Strains, Phase II (KMG-II): from individual species to whole genera.</title>
        <authorList>
            <person name="Goeker M."/>
        </authorList>
    </citation>
    <scope>NUCLEOTIDE SEQUENCE [LARGE SCALE GENOMIC DNA]</scope>
    <source>
        <strain evidence="6 7">DSM 44720</strain>
    </source>
</reference>
<dbReference type="SUPFAM" id="SSF46894">
    <property type="entry name" value="C-terminal effector domain of the bipartite response regulators"/>
    <property type="match status" value="1"/>
</dbReference>
<sequence>MEHHGLTSVIESAHGVLAGCAAAQRLCDEVAADPRAVRVVDVSGPGGAGKTTLLSILSTIFDATGSDGVVLVDDAHELGDAELSRLARLAADGRTRLVVAHRPWPLLSSLRSFAWTQPLVRLEPLTRAAVAERIAAMVDADPSEEFVDRVWAQTGGMPSLVVQVATTLRDGRPIPVDVLEQVRREVGRAPAAVREVLAAIALGCGATVNALASVLGTDGEEIAAAAQGAWSTGLLTGAGTVVELAREAVLQQIPAAELLELRQRVAFAPMDQGGSVMAVGRLLLENGACGVRAASALEAAGDEVHISEPALAAELYTAAVAAGASASDLGARRAEAAALSGDLDTALRMAEEVLERPGGQAHALAATVAATALAHRGMPSASASLYQWPVPSTSAVPLLVGLGRLDQARKLIDTADEDHPTVGSAVRSLMARGVLDSVVGSPVCALSELLRADALLEPGGRAELLPDTPVALAALVAVHLGELDIATAALTRAIDNHPRGSVELTRYRLLRAWAYMLGGELGRASTELRETTAGSPPADPRDELFVAAIEIGVARRLGEHADLLSAWPRARDAIMRYPVDLYVLQPIGEIAVVAARLRKEAWVAPHLADAETLLDHLGRPPLWSAPLHWYAAQAAIAAGSPTKALHHASLIKAMADGTPLAAALAEVVHCWLRVLAGDVDVPAVQKAARAMQEAGLVWDASQLAGQAAIRTPDRRAMSTLLTCARSLRDNRDSRDATSPTSSTCPRSDRPGPDLSDRELEVAELVVAGLTHRQIGERLFISAKTVEHHIARIRRRIGAGNRADLLAQLRLQLAVRDTP</sequence>
<gene>
    <name evidence="6" type="ORF">CLV43_105456</name>
</gene>
<keyword evidence="1" id="KW-0805">Transcription regulation</keyword>
<dbReference type="EMBL" id="PVTF01000005">
    <property type="protein sequence ID" value="PRY41698.1"/>
    <property type="molecule type" value="Genomic_DNA"/>
</dbReference>
<dbReference type="SUPFAM" id="SSF52540">
    <property type="entry name" value="P-loop containing nucleoside triphosphate hydrolases"/>
    <property type="match status" value="1"/>
</dbReference>
<evidence type="ECO:0000313" key="7">
    <source>
        <dbReference type="Proteomes" id="UP000239494"/>
    </source>
</evidence>
<keyword evidence="7" id="KW-1185">Reference proteome</keyword>
<evidence type="ECO:0000256" key="2">
    <source>
        <dbReference type="ARBA" id="ARBA00023125"/>
    </source>
</evidence>
<dbReference type="PRINTS" id="PR00038">
    <property type="entry name" value="HTHLUXR"/>
</dbReference>
<dbReference type="GO" id="GO:0006355">
    <property type="term" value="P:regulation of DNA-templated transcription"/>
    <property type="evidence" value="ECO:0007669"/>
    <property type="project" value="InterPro"/>
</dbReference>
<dbReference type="SUPFAM" id="SSF48452">
    <property type="entry name" value="TPR-like"/>
    <property type="match status" value="1"/>
</dbReference>
<keyword evidence="2" id="KW-0238">DNA-binding</keyword>
<dbReference type="InterPro" id="IPR027417">
    <property type="entry name" value="P-loop_NTPase"/>
</dbReference>
<organism evidence="6 7">
    <name type="scientific">Umezawaea tangerina</name>
    <dbReference type="NCBI Taxonomy" id="84725"/>
    <lineage>
        <taxon>Bacteria</taxon>
        <taxon>Bacillati</taxon>
        <taxon>Actinomycetota</taxon>
        <taxon>Actinomycetes</taxon>
        <taxon>Pseudonocardiales</taxon>
        <taxon>Pseudonocardiaceae</taxon>
        <taxon>Umezawaea</taxon>
    </lineage>
</organism>
<dbReference type="Gene3D" id="1.25.40.10">
    <property type="entry name" value="Tetratricopeptide repeat domain"/>
    <property type="match status" value="1"/>
</dbReference>
<accession>A0A2T0T7T5</accession>
<dbReference type="PROSITE" id="PS50043">
    <property type="entry name" value="HTH_LUXR_2"/>
    <property type="match status" value="1"/>
</dbReference>
<evidence type="ECO:0000259" key="5">
    <source>
        <dbReference type="PROSITE" id="PS50043"/>
    </source>
</evidence>
<evidence type="ECO:0000256" key="1">
    <source>
        <dbReference type="ARBA" id="ARBA00023015"/>
    </source>
</evidence>
<evidence type="ECO:0000256" key="4">
    <source>
        <dbReference type="SAM" id="MobiDB-lite"/>
    </source>
</evidence>
<name>A0A2T0T7T5_9PSEU</name>
<feature type="region of interest" description="Disordered" evidence="4">
    <location>
        <begin position="729"/>
        <end position="754"/>
    </location>
</feature>
<comment type="caution">
    <text evidence="6">The sequence shown here is derived from an EMBL/GenBank/DDBJ whole genome shotgun (WGS) entry which is preliminary data.</text>
</comment>
<dbReference type="CDD" id="cd06170">
    <property type="entry name" value="LuxR_C_like"/>
    <property type="match status" value="1"/>
</dbReference>
<dbReference type="InterPro" id="IPR016032">
    <property type="entry name" value="Sig_transdc_resp-reg_C-effctor"/>
</dbReference>
<feature type="domain" description="HTH luxR-type" evidence="5">
    <location>
        <begin position="747"/>
        <end position="812"/>
    </location>
</feature>
<dbReference type="SMART" id="SM00421">
    <property type="entry name" value="HTH_LUXR"/>
    <property type="match status" value="1"/>
</dbReference>
<dbReference type="AlphaFoldDB" id="A0A2T0T7T5"/>
<feature type="compositionally biased region" description="Polar residues" evidence="4">
    <location>
        <begin position="736"/>
        <end position="745"/>
    </location>
</feature>
<dbReference type="InterPro" id="IPR000792">
    <property type="entry name" value="Tscrpt_reg_LuxR_C"/>
</dbReference>
<dbReference type="Proteomes" id="UP000239494">
    <property type="component" value="Unassembled WGS sequence"/>
</dbReference>
<evidence type="ECO:0000256" key="3">
    <source>
        <dbReference type="ARBA" id="ARBA00023163"/>
    </source>
</evidence>
<proteinExistence type="predicted"/>
<keyword evidence="3" id="KW-0804">Transcription</keyword>
<dbReference type="InterPro" id="IPR011990">
    <property type="entry name" value="TPR-like_helical_dom_sf"/>
</dbReference>
<dbReference type="Pfam" id="PF00196">
    <property type="entry name" value="GerE"/>
    <property type="match status" value="1"/>
</dbReference>
<dbReference type="Gene3D" id="1.10.10.10">
    <property type="entry name" value="Winged helix-like DNA-binding domain superfamily/Winged helix DNA-binding domain"/>
    <property type="match status" value="1"/>
</dbReference>
<evidence type="ECO:0000313" key="6">
    <source>
        <dbReference type="EMBL" id="PRY41698.1"/>
    </source>
</evidence>
<dbReference type="InterPro" id="IPR036388">
    <property type="entry name" value="WH-like_DNA-bd_sf"/>
</dbReference>
<dbReference type="PANTHER" id="PTHR44688">
    <property type="entry name" value="DNA-BINDING TRANSCRIPTIONAL ACTIVATOR DEVR_DOSR"/>
    <property type="match status" value="1"/>
</dbReference>